<dbReference type="PANTHER" id="PTHR46558:SF11">
    <property type="entry name" value="HTH-TYPE TRANSCRIPTIONAL REGULATOR XRE"/>
    <property type="match status" value="1"/>
</dbReference>
<dbReference type="InterPro" id="IPR001387">
    <property type="entry name" value="Cro/C1-type_HTH"/>
</dbReference>
<dbReference type="Pfam" id="PF00717">
    <property type="entry name" value="Peptidase_S24"/>
    <property type="match status" value="1"/>
</dbReference>
<dbReference type="SUPFAM" id="SSF47413">
    <property type="entry name" value="lambda repressor-like DNA-binding domains"/>
    <property type="match status" value="1"/>
</dbReference>
<evidence type="ECO:0000313" key="3">
    <source>
        <dbReference type="EMBL" id="MRS64635.1"/>
    </source>
</evidence>
<protein>
    <submittedName>
        <fullName evidence="3">Helix-turn-helix domain-containing protein</fullName>
    </submittedName>
</protein>
<dbReference type="OrthoDB" id="3831186at2"/>
<dbReference type="PROSITE" id="PS50943">
    <property type="entry name" value="HTH_CROC1"/>
    <property type="match status" value="1"/>
</dbReference>
<comment type="caution">
    <text evidence="3">The sequence shown here is derived from an EMBL/GenBank/DDBJ whole genome shotgun (WGS) entry which is preliminary data.</text>
</comment>
<dbReference type="Proteomes" id="UP000441754">
    <property type="component" value="Unassembled WGS sequence"/>
</dbReference>
<evidence type="ECO:0000259" key="2">
    <source>
        <dbReference type="PROSITE" id="PS50943"/>
    </source>
</evidence>
<dbReference type="SUPFAM" id="SSF51306">
    <property type="entry name" value="LexA/Signal peptidase"/>
    <property type="match status" value="1"/>
</dbReference>
<dbReference type="Pfam" id="PF01381">
    <property type="entry name" value="HTH_3"/>
    <property type="match status" value="1"/>
</dbReference>
<dbReference type="GO" id="GO:0003677">
    <property type="term" value="F:DNA binding"/>
    <property type="evidence" value="ECO:0007669"/>
    <property type="project" value="UniProtKB-KW"/>
</dbReference>
<evidence type="ECO:0000313" key="4">
    <source>
        <dbReference type="Proteomes" id="UP000441754"/>
    </source>
</evidence>
<dbReference type="CDD" id="cd06529">
    <property type="entry name" value="S24_LexA-like"/>
    <property type="match status" value="1"/>
</dbReference>
<name>A0A7K0ES39_9BACT</name>
<proteinExistence type="predicted"/>
<evidence type="ECO:0000256" key="1">
    <source>
        <dbReference type="ARBA" id="ARBA00023125"/>
    </source>
</evidence>
<dbReference type="InterPro" id="IPR010982">
    <property type="entry name" value="Lambda_DNA-bd_dom_sf"/>
</dbReference>
<dbReference type="InterPro" id="IPR039418">
    <property type="entry name" value="LexA-like"/>
</dbReference>
<keyword evidence="4" id="KW-1185">Reference proteome</keyword>
<organism evidence="3 4">
    <name type="scientific">Larkinella terrae</name>
    <dbReference type="NCBI Taxonomy" id="2025311"/>
    <lineage>
        <taxon>Bacteria</taxon>
        <taxon>Pseudomonadati</taxon>
        <taxon>Bacteroidota</taxon>
        <taxon>Cytophagia</taxon>
        <taxon>Cytophagales</taxon>
        <taxon>Spirosomataceae</taxon>
        <taxon>Larkinella</taxon>
    </lineage>
</organism>
<dbReference type="Gene3D" id="1.10.260.40">
    <property type="entry name" value="lambda repressor-like DNA-binding domains"/>
    <property type="match status" value="1"/>
</dbReference>
<dbReference type="EMBL" id="WJXZ01000014">
    <property type="protein sequence ID" value="MRS64635.1"/>
    <property type="molecule type" value="Genomic_DNA"/>
</dbReference>
<dbReference type="InterPro" id="IPR036286">
    <property type="entry name" value="LexA/Signal_pep-like_sf"/>
</dbReference>
<dbReference type="SMART" id="SM00530">
    <property type="entry name" value="HTH_XRE"/>
    <property type="match status" value="1"/>
</dbReference>
<dbReference type="PANTHER" id="PTHR46558">
    <property type="entry name" value="TRACRIPTIONAL REGULATORY PROTEIN-RELATED-RELATED"/>
    <property type="match status" value="1"/>
</dbReference>
<dbReference type="CDD" id="cd00093">
    <property type="entry name" value="HTH_XRE"/>
    <property type="match status" value="1"/>
</dbReference>
<accession>A0A7K0ES39</accession>
<reference evidence="3 4" key="1">
    <citation type="journal article" date="2018" name="Antonie Van Leeuwenhoek">
        <title>Larkinella terrae sp. nov., isolated from soil on Jeju Island, South Korea.</title>
        <authorList>
            <person name="Ten L.N."/>
            <person name="Jeon J."/>
            <person name="Park S.J."/>
            <person name="Park S."/>
            <person name="Lee S.Y."/>
            <person name="Kim M.K."/>
            <person name="Jung H.Y."/>
        </authorList>
    </citation>
    <scope>NUCLEOTIDE SEQUENCE [LARGE SCALE GENOMIC DNA]</scope>
    <source>
        <strain evidence="3 4">KCTC 52001</strain>
    </source>
</reference>
<dbReference type="InterPro" id="IPR015927">
    <property type="entry name" value="Peptidase_S24_S26A/B/C"/>
</dbReference>
<feature type="domain" description="HTH cro/C1-type" evidence="2">
    <location>
        <begin position="24"/>
        <end position="78"/>
    </location>
</feature>
<sequence>MLVILTFCVSLIVISGFMYLSDNLKVLRKYFQLKQDEVASEVGVSRQMVGFYESGTYVPPIETLNLLATFLRVSLDTLVNQPLAKLSPKQLEQLMAAPNPVYRGSSLQVREVLHSVKDDKELIEVVPIPASMGYAQGGYADHDFMAELEKFHLPLPDISPDRLYRLFSTEGDSMYPAVTEGSHILGEYVEDWYSIKSGTNCIFVLQTEGIVFKKAVNELATKQRFELHSLNTFYQPYYVSIEDIKEIWKFKKLLTDVLPEPETSMTKLLSEMQHLKKGQDQILQRLA</sequence>
<dbReference type="AlphaFoldDB" id="A0A7K0ES39"/>
<dbReference type="Gene3D" id="2.10.109.10">
    <property type="entry name" value="Umud Fragment, subunit A"/>
    <property type="match status" value="1"/>
</dbReference>
<keyword evidence="1" id="KW-0238">DNA-binding</keyword>
<gene>
    <name evidence="3" type="ORF">GJJ30_25275</name>
</gene>